<dbReference type="InterPro" id="IPR014710">
    <property type="entry name" value="RmlC-like_jellyroll"/>
</dbReference>
<evidence type="ECO:0000259" key="6">
    <source>
        <dbReference type="Pfam" id="PF11699"/>
    </source>
</evidence>
<dbReference type="OrthoDB" id="1939643at2759"/>
<gene>
    <name evidence="8" type="ORF">B0A50_06919</name>
</gene>
<dbReference type="PRINTS" id="PR00929">
    <property type="entry name" value="ATHOOK"/>
</dbReference>
<dbReference type="GO" id="GO:0005634">
    <property type="term" value="C:nucleus"/>
    <property type="evidence" value="ECO:0007669"/>
    <property type="project" value="UniProtKB-SubCell"/>
</dbReference>
<feature type="region of interest" description="Disordered" evidence="5">
    <location>
        <begin position="1"/>
        <end position="20"/>
    </location>
</feature>
<sequence>MATSQSNMTPGRQRRQAKDQYFDVGKVGRKTGITLPDKGIRDEYGLEPVSGIFSSPVASPARNGDATLTSSDMLVQESSAPEVEQTLHLRKTPKLPPPRASTPKHTHIGSPKRMSTGRPHTTGKPLRAEDEAGSPLGGLAKTQPPANRVLDFTGDGTKGTVDSASPFKPKNTLRRSMGLQSPRRNVFKSGEQITRPARESLVSAQQEATEGQVDEEDEEDKEDEEDEDDDETVHQTELQTQLQTELETGIGDNEPVHFDIDDGYQPAYDDTIPGAEEAQTEDAPSSPAVRKAGRPRMSIESVHDTLLVRSPSVAQSTTPGSRKRDRVSMEGDQTLADDASLAGQEESILSAGPSANRKRGRTHEEPADDPAPKPKKPRGRPRKNQVTVHQEAGSEAIDRQSLAHGDQYIETESPVAPKERDPNRAMRAATSPVRSSKSPSKQKRGASAGPVSNVNLRATTPLEDAGARVSRYGRAVIKPLQYWANESRVWKNGEIEGIIRAQSVEAPSRRKGGKKRGRKPKKGISKLEDIDEESETESTFADEWEDEVGVIAGTVADWDSTTNTGDAAHPIREDLAFAASSIVTRDVAGSEFKYAKIMTMPFFGCGLVELPPEGFKRAKNSQKMQMCFFVHGGKVMVEIGARGGGEVNQFAISKGGVWVVPRANATRPDIRSVPAKKLEGLIDARPRRTALQAARAYPFRSAPPRQRQEGRQAYMHARRTTEAPPAASQEATKPGPSDRSSSLLDIAAHARNAVQRRNNYAITNESRTKPAKIFFSQGCEVESSGGGAEGAAQQ</sequence>
<dbReference type="Gene3D" id="2.60.120.10">
    <property type="entry name" value="Jelly Rolls"/>
    <property type="match status" value="1"/>
</dbReference>
<feature type="region of interest" description="Disordered" evidence="5">
    <location>
        <begin position="696"/>
        <end position="741"/>
    </location>
</feature>
<evidence type="ECO:0000256" key="3">
    <source>
        <dbReference type="ARBA" id="ARBA00023125"/>
    </source>
</evidence>
<dbReference type="InterPro" id="IPR025974">
    <property type="entry name" value="Mif2/CENP-C_cupin"/>
</dbReference>
<evidence type="ECO:0000256" key="5">
    <source>
        <dbReference type="SAM" id="MobiDB-lite"/>
    </source>
</evidence>
<dbReference type="Proteomes" id="UP000308549">
    <property type="component" value="Unassembled WGS sequence"/>
</dbReference>
<evidence type="ECO:0000313" key="8">
    <source>
        <dbReference type="EMBL" id="TKA24028.1"/>
    </source>
</evidence>
<dbReference type="AlphaFoldDB" id="A0A4U0TPP2"/>
<feature type="domain" description="Mif2 N-terminal" evidence="7">
    <location>
        <begin position="21"/>
        <end position="152"/>
    </location>
</feature>
<dbReference type="GO" id="GO:0051382">
    <property type="term" value="P:kinetochore assembly"/>
    <property type="evidence" value="ECO:0007669"/>
    <property type="project" value="InterPro"/>
</dbReference>
<feature type="region of interest" description="Disordered" evidence="5">
    <location>
        <begin position="505"/>
        <end position="542"/>
    </location>
</feature>
<dbReference type="Pfam" id="PF11699">
    <property type="entry name" value="CENP-C_C"/>
    <property type="match status" value="1"/>
</dbReference>
<keyword evidence="3" id="KW-0238">DNA-binding</keyword>
<accession>A0A4U0TPP2</accession>
<dbReference type="InterPro" id="IPR017956">
    <property type="entry name" value="AT_hook_DNA-bd_motif"/>
</dbReference>
<evidence type="ECO:0000313" key="9">
    <source>
        <dbReference type="Proteomes" id="UP000308549"/>
    </source>
</evidence>
<feature type="compositionally biased region" description="Low complexity" evidence="5">
    <location>
        <begin position="235"/>
        <end position="248"/>
    </location>
</feature>
<evidence type="ECO:0000259" key="7">
    <source>
        <dbReference type="Pfam" id="PF15624"/>
    </source>
</evidence>
<dbReference type="PANTHER" id="PTHR16684">
    <property type="entry name" value="CENTROMERE PROTEIN C"/>
    <property type="match status" value="1"/>
</dbReference>
<comment type="similarity">
    <text evidence="2">Belongs to the CENP-C/MIF2 family.</text>
</comment>
<reference evidence="8 9" key="1">
    <citation type="submission" date="2017-03" db="EMBL/GenBank/DDBJ databases">
        <title>Genomes of endolithic fungi from Antarctica.</title>
        <authorList>
            <person name="Coleine C."/>
            <person name="Masonjones S."/>
            <person name="Stajich J.E."/>
        </authorList>
    </citation>
    <scope>NUCLEOTIDE SEQUENCE [LARGE SCALE GENOMIC DNA]</scope>
    <source>
        <strain evidence="8 9">CCFEE 6315</strain>
    </source>
</reference>
<feature type="compositionally biased region" description="Basic residues" evidence="5">
    <location>
        <begin position="509"/>
        <end position="524"/>
    </location>
</feature>
<dbReference type="PANTHER" id="PTHR16684:SF11">
    <property type="entry name" value="CENTROMERE PROTEIN C"/>
    <property type="match status" value="1"/>
</dbReference>
<evidence type="ECO:0000256" key="2">
    <source>
        <dbReference type="ARBA" id="ARBA00010291"/>
    </source>
</evidence>
<dbReference type="SMART" id="SM00384">
    <property type="entry name" value="AT_hook"/>
    <property type="match status" value="2"/>
</dbReference>
<comment type="caution">
    <text evidence="8">The sequence shown here is derived from an EMBL/GenBank/DDBJ whole genome shotgun (WGS) entry which is preliminary data.</text>
</comment>
<dbReference type="GO" id="GO:0019237">
    <property type="term" value="F:centromeric DNA binding"/>
    <property type="evidence" value="ECO:0007669"/>
    <property type="project" value="InterPro"/>
</dbReference>
<dbReference type="GO" id="GO:0000776">
    <property type="term" value="C:kinetochore"/>
    <property type="evidence" value="ECO:0007669"/>
    <property type="project" value="InterPro"/>
</dbReference>
<feature type="compositionally biased region" description="Polar residues" evidence="5">
    <location>
        <begin position="1"/>
        <end position="10"/>
    </location>
</feature>
<keyword evidence="9" id="KW-1185">Reference proteome</keyword>
<dbReference type="GO" id="GO:0051315">
    <property type="term" value="P:attachment of mitotic spindle microtubules to kinetochore"/>
    <property type="evidence" value="ECO:0007669"/>
    <property type="project" value="TreeGrafter"/>
</dbReference>
<dbReference type="InterPro" id="IPR028929">
    <property type="entry name" value="Mif2_N"/>
</dbReference>
<feature type="compositionally biased region" description="Acidic residues" evidence="5">
    <location>
        <begin position="212"/>
        <end position="231"/>
    </location>
</feature>
<feature type="domain" description="Mif2/CENP-C cupin" evidence="6">
    <location>
        <begin position="592"/>
        <end position="666"/>
    </location>
</feature>
<dbReference type="InterPro" id="IPR028386">
    <property type="entry name" value="CENP-C/Mif2/cnp3"/>
</dbReference>
<feature type="compositionally biased region" description="Acidic residues" evidence="5">
    <location>
        <begin position="529"/>
        <end position="542"/>
    </location>
</feature>
<dbReference type="EMBL" id="NAJL01000048">
    <property type="protein sequence ID" value="TKA24028.1"/>
    <property type="molecule type" value="Genomic_DNA"/>
</dbReference>
<evidence type="ECO:0000256" key="4">
    <source>
        <dbReference type="ARBA" id="ARBA00023242"/>
    </source>
</evidence>
<proteinExistence type="inferred from homology"/>
<protein>
    <submittedName>
        <fullName evidence="8">Uncharacterized protein</fullName>
    </submittedName>
</protein>
<dbReference type="GO" id="GO:0051455">
    <property type="term" value="P:spindle attachment to meiosis I kinetochore"/>
    <property type="evidence" value="ECO:0007669"/>
    <property type="project" value="TreeGrafter"/>
</dbReference>
<name>A0A4U0TPP2_9PEZI</name>
<evidence type="ECO:0000256" key="1">
    <source>
        <dbReference type="ARBA" id="ARBA00004123"/>
    </source>
</evidence>
<comment type="subcellular location">
    <subcellularLocation>
        <location evidence="1">Nucleus</location>
    </subcellularLocation>
</comment>
<feature type="region of interest" description="Disordered" evidence="5">
    <location>
        <begin position="76"/>
        <end position="469"/>
    </location>
</feature>
<feature type="compositionally biased region" description="Basic residues" evidence="5">
    <location>
        <begin position="373"/>
        <end position="383"/>
    </location>
</feature>
<organism evidence="8 9">
    <name type="scientific">Salinomyces thailandicus</name>
    <dbReference type="NCBI Taxonomy" id="706561"/>
    <lineage>
        <taxon>Eukaryota</taxon>
        <taxon>Fungi</taxon>
        <taxon>Dikarya</taxon>
        <taxon>Ascomycota</taxon>
        <taxon>Pezizomycotina</taxon>
        <taxon>Dothideomycetes</taxon>
        <taxon>Dothideomycetidae</taxon>
        <taxon>Mycosphaerellales</taxon>
        <taxon>Teratosphaeriaceae</taxon>
        <taxon>Salinomyces</taxon>
    </lineage>
</organism>
<dbReference type="Pfam" id="PF15624">
    <property type="entry name" value="Mif2_N"/>
    <property type="match status" value="1"/>
</dbReference>
<keyword evidence="4" id="KW-0539">Nucleus</keyword>